<sequence>MQEKENNELPAEIDHPPGRIWRVRTRRYKKSVASNEEKQDDKERFNNESSSDSDDSLMPAAKIEAAEESSHNSSDDGDVDGDVSMLSPLERKAKTRAREKITEIVNAGKRPRKQKPADQTRASVIRAASVDSQQKESQSVHEEPKASDSDASLEEYTLHPIAQKSDIATSSALYSRSQESQGVLQTASANMQPLHDDYDSSQNKAIHEETVETKTQEHARRSFPEFAREMSAKLRVDLRENVAANKRGLRIDVWEVDSDDEQSQNKKGPVRDVQISDIKIANANVLSNNDNDAVASNEIFEALQSQTWADYDLDNAQISSDARQLRGYSEQQECADTSATLIRSDDIPSKPPGNCLFYSLIKILDLDMTATELRRLLLQSPFLESCNNQREARAILTSPSEWGNIDCHFREGEMVMLLKEPRINKFSEEYTGPYEIKRVDHNEKSVILLRNGAERKAHIDKIKRAYAQKPTQPVQNDINEDEHDGMKLRDYKEGPVPGLTSGGRGSDERRPHGHGWRHSWLQDGRRYPRLQERRRHLHLRERYLPQGRVLEEQNWHHHAELRGHY</sequence>
<proteinExistence type="predicted"/>
<dbReference type="Proteomes" id="UP000479190">
    <property type="component" value="Unassembled WGS sequence"/>
</dbReference>
<evidence type="ECO:0000256" key="1">
    <source>
        <dbReference type="SAM" id="MobiDB-lite"/>
    </source>
</evidence>
<feature type="compositionally biased region" description="Basic residues" evidence="1">
    <location>
        <begin position="21"/>
        <end position="30"/>
    </location>
</feature>
<dbReference type="AlphaFoldDB" id="A0A6H5J722"/>
<reference evidence="2 3" key="1">
    <citation type="submission" date="2020-02" db="EMBL/GenBank/DDBJ databases">
        <authorList>
            <person name="Ferguson B K."/>
        </authorList>
    </citation>
    <scope>NUCLEOTIDE SEQUENCE [LARGE SCALE GENOMIC DNA]</scope>
</reference>
<dbReference type="EMBL" id="CADCXV010001437">
    <property type="protein sequence ID" value="CAB0044377.1"/>
    <property type="molecule type" value="Genomic_DNA"/>
</dbReference>
<feature type="region of interest" description="Disordered" evidence="1">
    <location>
        <begin position="1"/>
        <end position="164"/>
    </location>
</feature>
<feature type="compositionally biased region" description="Basic and acidic residues" evidence="1">
    <location>
        <begin position="89"/>
        <end position="102"/>
    </location>
</feature>
<feature type="compositionally biased region" description="Basic and acidic residues" evidence="1">
    <location>
        <begin position="138"/>
        <end position="148"/>
    </location>
</feature>
<feature type="compositionally biased region" description="Basic and acidic residues" evidence="1">
    <location>
        <begin position="64"/>
        <end position="74"/>
    </location>
</feature>
<evidence type="ECO:0000313" key="2">
    <source>
        <dbReference type="EMBL" id="CAB0044377.1"/>
    </source>
</evidence>
<keyword evidence="3" id="KW-1185">Reference proteome</keyword>
<feature type="region of interest" description="Disordered" evidence="1">
    <location>
        <begin position="468"/>
        <end position="518"/>
    </location>
</feature>
<feature type="compositionally biased region" description="Basic and acidic residues" evidence="1">
    <location>
        <begin position="484"/>
        <end position="493"/>
    </location>
</feature>
<feature type="compositionally biased region" description="Basic and acidic residues" evidence="1">
    <location>
        <begin position="1"/>
        <end position="17"/>
    </location>
</feature>
<accession>A0A6H5J722</accession>
<feature type="compositionally biased region" description="Basic and acidic residues" evidence="1">
    <location>
        <begin position="35"/>
        <end position="46"/>
    </location>
</feature>
<protein>
    <submittedName>
        <fullName evidence="2">Uncharacterized protein</fullName>
    </submittedName>
</protein>
<organism evidence="2 3">
    <name type="scientific">Trichogramma brassicae</name>
    <dbReference type="NCBI Taxonomy" id="86971"/>
    <lineage>
        <taxon>Eukaryota</taxon>
        <taxon>Metazoa</taxon>
        <taxon>Ecdysozoa</taxon>
        <taxon>Arthropoda</taxon>
        <taxon>Hexapoda</taxon>
        <taxon>Insecta</taxon>
        <taxon>Pterygota</taxon>
        <taxon>Neoptera</taxon>
        <taxon>Endopterygota</taxon>
        <taxon>Hymenoptera</taxon>
        <taxon>Apocrita</taxon>
        <taxon>Proctotrupomorpha</taxon>
        <taxon>Chalcidoidea</taxon>
        <taxon>Trichogrammatidae</taxon>
        <taxon>Trichogramma</taxon>
    </lineage>
</organism>
<name>A0A6H5J722_9HYME</name>
<gene>
    <name evidence="2" type="ORF">TBRA_LOCUS15965</name>
</gene>
<evidence type="ECO:0000313" key="3">
    <source>
        <dbReference type="Proteomes" id="UP000479190"/>
    </source>
</evidence>